<sequence length="451" mass="47895">MSAWPQFRGVRTVTAGRATGTVVRCGLTDTMLADLSVSVVHFYERALDEDRLASGLAAALAAVPEFGGRLRTADDGVLEIVCDDAGVPMAAYEVDGTLEELMGRVTAPGGGDLVDPVDAAKARGGGLPLFTVRVTRPSAGGTALGCSWHHAVGDLQSFMLLMRAWSAAVEGGTVEPAVQVVDREAYLERHLPATDCGRPGFRVPDAAEAAALAAEVAAAGRANRTLQVFFAEEEVARLHREAADAAGRRLSAGDALTAHVVATLRELDGDTGTRWVTVPVNVRRALGMPATLVGNPLSEIHLPWAPAQGPAALAGALRDAVLRFPEDHLNLRSNLDFLRALGRERTGECVPLGFDPANRRFSLSNWSRFGLYEVVFEGRPPVFFSPAGNFPVPWMSWMAEGFGGRGFLLTVVLPARLAARLRGGAGRAALHRHRRAEDGLPALARGLAKLL</sequence>
<name>A0ABP9EBF0_9ACTN</name>
<comment type="caution">
    <text evidence="2">The sequence shown here is derived from an EMBL/GenBank/DDBJ whole genome shotgun (WGS) entry which is preliminary data.</text>
</comment>
<keyword evidence="3" id="KW-1185">Reference proteome</keyword>
<dbReference type="SUPFAM" id="SSF52777">
    <property type="entry name" value="CoA-dependent acyltransferases"/>
    <property type="match status" value="1"/>
</dbReference>
<accession>A0ABP9EBF0</accession>
<dbReference type="Pfam" id="PF02458">
    <property type="entry name" value="Transferase"/>
    <property type="match status" value="1"/>
</dbReference>
<evidence type="ECO:0000256" key="1">
    <source>
        <dbReference type="ARBA" id="ARBA00022679"/>
    </source>
</evidence>
<reference evidence="3" key="1">
    <citation type="journal article" date="2019" name="Int. J. Syst. Evol. Microbiol.">
        <title>The Global Catalogue of Microorganisms (GCM) 10K type strain sequencing project: providing services to taxonomists for standard genome sequencing and annotation.</title>
        <authorList>
            <consortium name="The Broad Institute Genomics Platform"/>
            <consortium name="The Broad Institute Genome Sequencing Center for Infectious Disease"/>
            <person name="Wu L."/>
            <person name="Ma J."/>
        </authorList>
    </citation>
    <scope>NUCLEOTIDE SEQUENCE [LARGE SCALE GENOMIC DNA]</scope>
    <source>
        <strain evidence="3">JCM 13006</strain>
    </source>
</reference>
<dbReference type="PANTHER" id="PTHR31642:SF310">
    <property type="entry name" value="FATTY ALCOHOL:CAFFEOYL-COA ACYLTRANSFERASE"/>
    <property type="match status" value="1"/>
</dbReference>
<evidence type="ECO:0008006" key="4">
    <source>
        <dbReference type="Google" id="ProtNLM"/>
    </source>
</evidence>
<gene>
    <name evidence="2" type="ORF">GCM10023235_61060</name>
</gene>
<dbReference type="Proteomes" id="UP001501752">
    <property type="component" value="Unassembled WGS sequence"/>
</dbReference>
<dbReference type="InterPro" id="IPR023213">
    <property type="entry name" value="CAT-like_dom_sf"/>
</dbReference>
<keyword evidence="1" id="KW-0808">Transferase</keyword>
<protein>
    <recommendedName>
        <fullName evidence="4">Transferase family protein</fullName>
    </recommendedName>
</protein>
<dbReference type="InterPro" id="IPR050317">
    <property type="entry name" value="Plant_Fungal_Acyltransferase"/>
</dbReference>
<proteinExistence type="predicted"/>
<dbReference type="EMBL" id="BAABIS010000001">
    <property type="protein sequence ID" value="GAA4873659.1"/>
    <property type="molecule type" value="Genomic_DNA"/>
</dbReference>
<evidence type="ECO:0000313" key="2">
    <source>
        <dbReference type="EMBL" id="GAA4873659.1"/>
    </source>
</evidence>
<organism evidence="2 3">
    <name type="scientific">Kitasatospora terrestris</name>
    <dbReference type="NCBI Taxonomy" id="258051"/>
    <lineage>
        <taxon>Bacteria</taxon>
        <taxon>Bacillati</taxon>
        <taxon>Actinomycetota</taxon>
        <taxon>Actinomycetes</taxon>
        <taxon>Kitasatosporales</taxon>
        <taxon>Streptomycetaceae</taxon>
        <taxon>Kitasatospora</taxon>
    </lineage>
</organism>
<dbReference type="RefSeq" id="WP_345700113.1">
    <property type="nucleotide sequence ID" value="NZ_BAABIS010000001.1"/>
</dbReference>
<dbReference type="PANTHER" id="PTHR31642">
    <property type="entry name" value="TRICHOTHECENE 3-O-ACETYLTRANSFERASE"/>
    <property type="match status" value="1"/>
</dbReference>
<dbReference type="Gene3D" id="3.30.559.10">
    <property type="entry name" value="Chloramphenicol acetyltransferase-like domain"/>
    <property type="match status" value="2"/>
</dbReference>
<evidence type="ECO:0000313" key="3">
    <source>
        <dbReference type="Proteomes" id="UP001501752"/>
    </source>
</evidence>